<evidence type="ECO:0000313" key="3">
    <source>
        <dbReference type="EMBL" id="GAA5798603.1"/>
    </source>
</evidence>
<gene>
    <name evidence="3" type="ORF">HPULCUR_004008</name>
</gene>
<feature type="transmembrane region" description="Helical" evidence="2">
    <location>
        <begin position="299"/>
        <end position="323"/>
    </location>
</feature>
<feature type="transmembrane region" description="Helical" evidence="2">
    <location>
        <begin position="154"/>
        <end position="174"/>
    </location>
</feature>
<feature type="transmembrane region" description="Helical" evidence="2">
    <location>
        <begin position="236"/>
        <end position="254"/>
    </location>
</feature>
<keyword evidence="2" id="KW-1133">Transmembrane helix</keyword>
<name>A0ABP9XW29_9FUNG</name>
<evidence type="ECO:0000256" key="2">
    <source>
        <dbReference type="SAM" id="Phobius"/>
    </source>
</evidence>
<accession>A0ABP9XW29</accession>
<dbReference type="EMBL" id="BAABUJ010000010">
    <property type="protein sequence ID" value="GAA5798603.1"/>
    <property type="molecule type" value="Genomic_DNA"/>
</dbReference>
<feature type="transmembrane region" description="Helical" evidence="2">
    <location>
        <begin position="195"/>
        <end position="216"/>
    </location>
</feature>
<keyword evidence="2" id="KW-0472">Membrane</keyword>
<feature type="compositionally biased region" description="Polar residues" evidence="1">
    <location>
        <begin position="388"/>
        <end position="401"/>
    </location>
</feature>
<dbReference type="PANTHER" id="PTHR34391:SF1">
    <property type="entry name" value="UPF0658 GOLGI APPARATUS MEMBRANE PROTEIN C1952.10C-RELATED"/>
    <property type="match status" value="1"/>
</dbReference>
<reference evidence="3 4" key="1">
    <citation type="submission" date="2024-04" db="EMBL/GenBank/DDBJ databases">
        <title>genome sequences of Mucor flavus KT1a and Helicostylum pulchrum KT1b strains isolation_sourced from the surface of a dry-aged beef.</title>
        <authorList>
            <person name="Toyotome T."/>
            <person name="Hosono M."/>
            <person name="Torimaru M."/>
            <person name="Fukuda K."/>
            <person name="Mikami N."/>
        </authorList>
    </citation>
    <scope>NUCLEOTIDE SEQUENCE [LARGE SCALE GENOMIC DNA]</scope>
    <source>
        <strain evidence="3 4">KT1b</strain>
    </source>
</reference>
<evidence type="ECO:0000256" key="1">
    <source>
        <dbReference type="SAM" id="MobiDB-lite"/>
    </source>
</evidence>
<organism evidence="3 4">
    <name type="scientific">Helicostylum pulchrum</name>
    <dbReference type="NCBI Taxonomy" id="562976"/>
    <lineage>
        <taxon>Eukaryota</taxon>
        <taxon>Fungi</taxon>
        <taxon>Fungi incertae sedis</taxon>
        <taxon>Mucoromycota</taxon>
        <taxon>Mucoromycotina</taxon>
        <taxon>Mucoromycetes</taxon>
        <taxon>Mucorales</taxon>
        <taxon>Mucorineae</taxon>
        <taxon>Mucoraceae</taxon>
        <taxon>Helicostylum</taxon>
    </lineage>
</organism>
<keyword evidence="2" id="KW-0812">Transmembrane</keyword>
<sequence length="401" mass="45544">MVSRENPIFKTKESIFTLGLVTFEAIVICILEGIVIMNHLGLVSNCNPDTQGKGVSESDLIYHSLFIIAQVFQVILCADALYQRNTAQLCALITFGLSVVGIQLKQHVILEEAVCSFSGNLDFWEPVDPRWSESVMGMDSAKDFYGSIMRPIEYTIIALIPIFFVILAFFGWRLRKQFAWDNYRNFSADMRIRNALITTSFLMTLLKLDFFFVFSFAAQLIPSQDLGYDQTVTETVLVFVLGGVGLSLALVAVYKENKYAMFTFIVAGVLAIAYFIYRIHLIAKPRYGDYDPYLHTRQFLIFTTVIAALLLLITVIVSCKCFWNVHKGLVIFKDTAMHKNKVYGNEQTAIDHESEDFEMEQNGKHSNSSKVLLEDNGHYSSESRSKTQQESTTNKNMWSIE</sequence>
<feature type="transmembrane region" description="Helical" evidence="2">
    <location>
        <begin position="60"/>
        <end position="82"/>
    </location>
</feature>
<feature type="transmembrane region" description="Helical" evidence="2">
    <location>
        <begin position="261"/>
        <end position="279"/>
    </location>
</feature>
<feature type="region of interest" description="Disordered" evidence="1">
    <location>
        <begin position="377"/>
        <end position="401"/>
    </location>
</feature>
<feature type="transmembrane region" description="Helical" evidence="2">
    <location>
        <begin position="15"/>
        <end position="40"/>
    </location>
</feature>
<comment type="caution">
    <text evidence="3">The sequence shown here is derived from an EMBL/GenBank/DDBJ whole genome shotgun (WGS) entry which is preliminary data.</text>
</comment>
<keyword evidence="4" id="KW-1185">Reference proteome</keyword>
<protein>
    <submittedName>
        <fullName evidence="3">Uncharacterized protein</fullName>
    </submittedName>
</protein>
<dbReference type="InterPro" id="IPR040410">
    <property type="entry name" value="UPF0658_Golgi"/>
</dbReference>
<proteinExistence type="predicted"/>
<dbReference type="Proteomes" id="UP001476247">
    <property type="component" value="Unassembled WGS sequence"/>
</dbReference>
<evidence type="ECO:0000313" key="4">
    <source>
        <dbReference type="Proteomes" id="UP001476247"/>
    </source>
</evidence>
<feature type="compositionally biased region" description="Basic and acidic residues" evidence="1">
    <location>
        <begin position="377"/>
        <end position="387"/>
    </location>
</feature>
<dbReference type="PANTHER" id="PTHR34391">
    <property type="entry name" value="UPF0658 GOLGI APPARATUS MEMBRANE PROTEIN C1952.10C-RELATED"/>
    <property type="match status" value="1"/>
</dbReference>